<reference evidence="2" key="1">
    <citation type="submission" date="2008-12" db="EMBL/GenBank/DDBJ databases">
        <title>Annotation of the Yersinia mollaretii ATCC 43969 genome.</title>
        <authorList>
            <person name="Read T.D."/>
            <person name="Akmal A."/>
            <person name="Bishop-Lilly K."/>
            <person name="Chen P.E."/>
            <person name="Cook C."/>
            <person name="Kiley M.P."/>
            <person name="Lentz S."/>
            <person name="Mateczun A."/>
            <person name="Nagarajan N."/>
            <person name="Nolan N."/>
            <person name="Osborne B.I."/>
            <person name="Pop M."/>
            <person name="Sozhamannan S."/>
            <person name="Stewart A.C."/>
            <person name="Sulakvelidze A."/>
            <person name="Thomason B."/>
            <person name="Willner K."/>
            <person name="Zwick M.E."/>
        </authorList>
    </citation>
    <scope>NUCLEOTIDE SEQUENCE [LARGE SCALE GENOMIC DNA]</scope>
    <source>
        <strain evidence="2">ATCC 43969</strain>
    </source>
</reference>
<evidence type="ECO:0000313" key="3">
    <source>
        <dbReference type="Proteomes" id="UP000003027"/>
    </source>
</evidence>
<dbReference type="RefSeq" id="WP_004878016.1">
    <property type="nucleotide sequence ID" value="NZ_AALD02000076.1"/>
</dbReference>
<comment type="caution">
    <text evidence="2">The sequence shown here is derived from an EMBL/GenBank/DDBJ whole genome shotgun (WGS) entry which is preliminary data.</text>
</comment>
<protein>
    <submittedName>
        <fullName evidence="2">Uncharacterized protein</fullName>
    </submittedName>
</protein>
<accession>A0ABM9Y4L1</accession>
<organism evidence="2 3">
    <name type="scientific">Yersinia mollaretii (strain ATCC 43969 / DSM 18520 / CIP 103324 / CNY 7263 / WAIP 204)</name>
    <dbReference type="NCBI Taxonomy" id="349967"/>
    <lineage>
        <taxon>Bacteria</taxon>
        <taxon>Pseudomonadati</taxon>
        <taxon>Pseudomonadota</taxon>
        <taxon>Gammaproteobacteria</taxon>
        <taxon>Enterobacterales</taxon>
        <taxon>Yersiniaceae</taxon>
        <taxon>Yersinia</taxon>
    </lineage>
</organism>
<evidence type="ECO:0000256" key="1">
    <source>
        <dbReference type="SAM" id="MobiDB-lite"/>
    </source>
</evidence>
<dbReference type="Proteomes" id="UP000003027">
    <property type="component" value="Unassembled WGS sequence"/>
</dbReference>
<evidence type="ECO:0000313" key="2">
    <source>
        <dbReference type="EMBL" id="EEQ08686.1"/>
    </source>
</evidence>
<proteinExistence type="predicted"/>
<name>A0ABM9Y4L1_YERMW</name>
<feature type="compositionally biased region" description="Polar residues" evidence="1">
    <location>
        <begin position="109"/>
        <end position="122"/>
    </location>
</feature>
<dbReference type="GeneID" id="57917412"/>
<keyword evidence="3" id="KW-1185">Reference proteome</keyword>
<sequence length="234" mass="26417">MRNICIATSKYIINSNFIGKENKNLNPSINIDSIKNTPIKLNRYGGELQCVLSKNSITDAGNINTIKNKENKPKSDNYSTLNKQGSLFKGIFQNTSPSKPGVITSNFTNANISHSNAGSNKQVSDKENPVKEVTPETTLNNEVMFEECQNYDWDDNELMTETYSSNSSDASNMNEIPEEEFADKVWEKHFFSDEKIEFEPIITDVKSLGKFEVTFGPLNKSSYLHPSLYPEYPE</sequence>
<gene>
    <name evidence="2" type="ORF">ymoll0001_40700</name>
</gene>
<dbReference type="EMBL" id="AALD02000076">
    <property type="protein sequence ID" value="EEQ08686.1"/>
    <property type="molecule type" value="Genomic_DNA"/>
</dbReference>
<feature type="region of interest" description="Disordered" evidence="1">
    <location>
        <begin position="109"/>
        <end position="129"/>
    </location>
</feature>